<dbReference type="InterPro" id="IPR011990">
    <property type="entry name" value="TPR-like_helical_dom_sf"/>
</dbReference>
<evidence type="ECO:0000256" key="3">
    <source>
        <dbReference type="ARBA" id="ARBA00023110"/>
    </source>
</evidence>
<dbReference type="eggNOG" id="KOG0543">
    <property type="taxonomic scope" value="Eukaryota"/>
</dbReference>
<sequence length="660" mass="70598">MDLEGSGGGSLSPPLSMNNNNNNNGKGGGADTTLSTDNDAKEIHPIIPPSRPMHAAMSNPFVDGTGGGGNDNEYVAAPGASMQNSVYTTRRFAQRATDSSSTINQQQQQQQQNQQNAEKGGGKNTQNNRAKPSISAADSNGTRGNTNDENTDDDEDNDKDGDGDNEDKANDNNNKKNKARTTRSSGSLHSEEVEGGGAPKAGSLNGTEDANTDGRPEVESKEKKAVRQQRRQRHVGSTNNNNNEDGMDTSEEAAAVVNETAPLPPTSEYEYKEPWDIPSAELIPAARSLKLTADAYQNEGRFDNAERTYGMALRFIEHESLFASNPVDENVEKQITDAKGSNPDPQLVSKSELTVVCLIEASVCALKRGDPSRAGDLASRALNNSKNNTSALKARAQARLAEGDFQNALADCDEALKIEEQADTKADFELLRKEIETRSEQLLPMRGKQQQHEFDYGIQNAAVVRNAFAANDAAGNEAPVGMNATTVRTTTWQAEVEGESEGGRNTMDTEPGAAFGGIVREKITEGYDRDHGQTLLNADVEKMSNPNGTAGATTEVGDTTAQLNKTHLPTQQTTTHEQPLRSQDGGIQGSLLIGSVGGGGGNRRPRMSLDSDEVQAVLISNSTQRALGGTYSIQKDHRPTDALVESYESDEEGEEVCGGK</sequence>
<dbReference type="RefSeq" id="XP_007511628.1">
    <property type="nucleotide sequence ID" value="XM_007511566.1"/>
</dbReference>
<feature type="compositionally biased region" description="Polar residues" evidence="5">
    <location>
        <begin position="235"/>
        <end position="244"/>
    </location>
</feature>
<evidence type="ECO:0000313" key="6">
    <source>
        <dbReference type="EMBL" id="CCO17749.1"/>
    </source>
</evidence>
<feature type="compositionally biased region" description="Acidic residues" evidence="5">
    <location>
        <begin position="149"/>
        <end position="159"/>
    </location>
</feature>
<comment type="catalytic activity">
    <reaction evidence="1">
        <text>[protein]-peptidylproline (omega=180) = [protein]-peptidylproline (omega=0)</text>
        <dbReference type="Rhea" id="RHEA:16237"/>
        <dbReference type="Rhea" id="RHEA-COMP:10747"/>
        <dbReference type="Rhea" id="RHEA-COMP:10748"/>
        <dbReference type="ChEBI" id="CHEBI:83833"/>
        <dbReference type="ChEBI" id="CHEBI:83834"/>
        <dbReference type="EC" id="5.2.1.8"/>
    </reaction>
</comment>
<dbReference type="SMART" id="SM00028">
    <property type="entry name" value="TPR"/>
    <property type="match status" value="2"/>
</dbReference>
<keyword evidence="3" id="KW-0697">Rotamase</keyword>
<dbReference type="Proteomes" id="UP000198341">
    <property type="component" value="Chromosome 8"/>
</dbReference>
<dbReference type="SUPFAM" id="SSF48452">
    <property type="entry name" value="TPR-like"/>
    <property type="match status" value="1"/>
</dbReference>
<gene>
    <name evidence="6" type="ORF">Bathy08g04890</name>
</gene>
<feature type="compositionally biased region" description="Gly residues" evidence="5">
    <location>
        <begin position="1"/>
        <end position="10"/>
    </location>
</feature>
<feature type="region of interest" description="Disordered" evidence="5">
    <location>
        <begin position="1"/>
        <end position="248"/>
    </location>
</feature>
<dbReference type="STRING" id="41875.K8EIA6"/>
<keyword evidence="4" id="KW-0413">Isomerase</keyword>
<reference evidence="6 7" key="1">
    <citation type="submission" date="2011-10" db="EMBL/GenBank/DDBJ databases">
        <authorList>
            <person name="Genoscope - CEA"/>
        </authorList>
    </citation>
    <scope>NUCLEOTIDE SEQUENCE [LARGE SCALE GENOMIC DNA]</scope>
    <source>
        <strain evidence="6 7">RCC 1105</strain>
    </source>
</reference>
<dbReference type="InterPro" id="IPR050754">
    <property type="entry name" value="FKBP4/5/8-like"/>
</dbReference>
<evidence type="ECO:0000256" key="2">
    <source>
        <dbReference type="ARBA" id="ARBA00013194"/>
    </source>
</evidence>
<dbReference type="GO" id="GO:0003755">
    <property type="term" value="F:peptidyl-prolyl cis-trans isomerase activity"/>
    <property type="evidence" value="ECO:0007669"/>
    <property type="project" value="UniProtKB-EC"/>
</dbReference>
<feature type="compositionally biased region" description="Basic and acidic residues" evidence="5">
    <location>
        <begin position="160"/>
        <end position="174"/>
    </location>
</feature>
<proteinExistence type="predicted"/>
<feature type="compositionally biased region" description="Basic and acidic residues" evidence="5">
    <location>
        <begin position="212"/>
        <end position="225"/>
    </location>
</feature>
<dbReference type="PANTHER" id="PTHR46512:SF9">
    <property type="entry name" value="PEPTIDYLPROLYL ISOMERASE"/>
    <property type="match status" value="1"/>
</dbReference>
<name>K8EIA6_9CHLO</name>
<dbReference type="EMBL" id="FO082271">
    <property type="protein sequence ID" value="CCO17749.1"/>
    <property type="molecule type" value="Genomic_DNA"/>
</dbReference>
<feature type="compositionally biased region" description="Low complexity" evidence="5">
    <location>
        <begin position="104"/>
        <end position="116"/>
    </location>
</feature>
<protein>
    <recommendedName>
        <fullName evidence="2">peptidylprolyl isomerase</fullName>
        <ecNumber evidence="2">5.2.1.8</ecNumber>
    </recommendedName>
</protein>
<accession>K8EIA6</accession>
<evidence type="ECO:0000256" key="1">
    <source>
        <dbReference type="ARBA" id="ARBA00000971"/>
    </source>
</evidence>
<feature type="compositionally biased region" description="Low complexity" evidence="5">
    <location>
        <begin position="11"/>
        <end position="24"/>
    </location>
</feature>
<dbReference type="Gene3D" id="1.25.40.10">
    <property type="entry name" value="Tetratricopeptide repeat domain"/>
    <property type="match status" value="1"/>
</dbReference>
<organism evidence="6 7">
    <name type="scientific">Bathycoccus prasinos</name>
    <dbReference type="NCBI Taxonomy" id="41875"/>
    <lineage>
        <taxon>Eukaryota</taxon>
        <taxon>Viridiplantae</taxon>
        <taxon>Chlorophyta</taxon>
        <taxon>Mamiellophyceae</taxon>
        <taxon>Mamiellales</taxon>
        <taxon>Bathycoccaceae</taxon>
        <taxon>Bathycoccus</taxon>
    </lineage>
</organism>
<evidence type="ECO:0000256" key="5">
    <source>
        <dbReference type="SAM" id="MobiDB-lite"/>
    </source>
</evidence>
<dbReference type="EC" id="5.2.1.8" evidence="2"/>
<evidence type="ECO:0000256" key="4">
    <source>
        <dbReference type="ARBA" id="ARBA00023235"/>
    </source>
</evidence>
<evidence type="ECO:0000313" key="7">
    <source>
        <dbReference type="Proteomes" id="UP000198341"/>
    </source>
</evidence>
<dbReference type="AlphaFoldDB" id="K8EIA6"/>
<dbReference type="PANTHER" id="PTHR46512">
    <property type="entry name" value="PEPTIDYLPROLYL ISOMERASE"/>
    <property type="match status" value="1"/>
</dbReference>
<keyword evidence="7" id="KW-1185">Reference proteome</keyword>
<dbReference type="InterPro" id="IPR019734">
    <property type="entry name" value="TPR_rpt"/>
</dbReference>
<dbReference type="KEGG" id="bpg:Bathy08g04890"/>
<dbReference type="GeneID" id="19014468"/>